<keyword evidence="1" id="KW-0479">Metal-binding</keyword>
<evidence type="ECO:0000259" key="2">
    <source>
        <dbReference type="PROSITE" id="PS50966"/>
    </source>
</evidence>
<keyword evidence="1" id="KW-0862">Zinc</keyword>
<dbReference type="InterPro" id="IPR007527">
    <property type="entry name" value="Znf_SWIM"/>
</dbReference>
<evidence type="ECO:0000313" key="3">
    <source>
        <dbReference type="EMBL" id="MBM7618412.1"/>
    </source>
</evidence>
<gene>
    <name evidence="3" type="ORF">JOC95_000254</name>
</gene>
<reference evidence="3 4" key="1">
    <citation type="submission" date="2021-01" db="EMBL/GenBank/DDBJ databases">
        <title>Genomic Encyclopedia of Type Strains, Phase IV (KMG-IV): sequencing the most valuable type-strain genomes for metagenomic binning, comparative biology and taxonomic classification.</title>
        <authorList>
            <person name="Goeker M."/>
        </authorList>
    </citation>
    <scope>NUCLEOTIDE SEQUENCE [LARGE SCALE GENOMIC DNA]</scope>
    <source>
        <strain evidence="3 4">DSM 25879</strain>
    </source>
</reference>
<dbReference type="Proteomes" id="UP000737402">
    <property type="component" value="Unassembled WGS sequence"/>
</dbReference>
<comment type="caution">
    <text evidence="3">The sequence shown here is derived from an EMBL/GenBank/DDBJ whole genome shotgun (WGS) entry which is preliminary data.</text>
</comment>
<evidence type="ECO:0000313" key="4">
    <source>
        <dbReference type="Proteomes" id="UP000737402"/>
    </source>
</evidence>
<evidence type="ECO:0000256" key="1">
    <source>
        <dbReference type="PROSITE-ProRule" id="PRU00325"/>
    </source>
</evidence>
<dbReference type="PROSITE" id="PS50966">
    <property type="entry name" value="ZF_SWIM"/>
    <property type="match status" value="1"/>
</dbReference>
<feature type="domain" description="SWIM-type" evidence="2">
    <location>
        <begin position="59"/>
        <end position="92"/>
    </location>
</feature>
<sequence>MVTKMEQFATWLINTYPLSEERNRVLLKGALQLFRQGNVIHAFEDGTSITGKVQDNGHRHVLLDMDIHELSRCSCGADSLCIHQLATFLSFWSQTRTIASLIEKWKEATPHTASGPSPLFQKKKVDSYSDASLASWLDFVDHQHDQYKRSIPSTRTYLTGLTHAFFPKLRLLAPKKAEVRPLFLLHASLFCMQEVMKSYDSSQPYQYIVDILHRFVDVIEEEAKGLFHSAIAFQLDTLLKESREMIRHMLLGQKEPFIREVFYAYQFVWNDVFQRRNWMSSELKELEGDQSLQAELAKTHLLFLQKKDDDALHIVKKHAHQYAPYVFNWLQALANSKAKDRLDTWLQTSLPIVTTYIHDEPTYERKRQLTKHLLKLLTDYALETKHDAMYIEAMKSLMPYSYGEYEWYLFETKKYRKWVELQLWMGFELSGLETYKIKEIKKADPYALFPLYHIAIQQAIGQRNKSSYKEATSLLKALHSLYKKEKLEDVWVEYILQIKEGTKRLRSFQEELKKGRFTYD</sequence>
<protein>
    <recommendedName>
        <fullName evidence="2">SWIM-type domain-containing protein</fullName>
    </recommendedName>
</protein>
<proteinExistence type="predicted"/>
<keyword evidence="4" id="KW-1185">Reference proteome</keyword>
<dbReference type="EMBL" id="JAFBED010000001">
    <property type="protein sequence ID" value="MBM7618412.1"/>
    <property type="molecule type" value="Genomic_DNA"/>
</dbReference>
<organism evidence="3 4">
    <name type="scientific">Sutcliffiella tianshenii</name>
    <dbReference type="NCBI Taxonomy" id="1463404"/>
    <lineage>
        <taxon>Bacteria</taxon>
        <taxon>Bacillati</taxon>
        <taxon>Bacillota</taxon>
        <taxon>Bacilli</taxon>
        <taxon>Bacillales</taxon>
        <taxon>Bacillaceae</taxon>
        <taxon>Sutcliffiella</taxon>
    </lineage>
</organism>
<keyword evidence="1" id="KW-0863">Zinc-finger</keyword>
<accession>A0ABS2NUY9</accession>
<name>A0ABS2NUY9_9BACI</name>